<proteinExistence type="predicted"/>
<dbReference type="NCBIfam" id="TIGR03760">
    <property type="entry name" value="ICE_TraI_Pfluor"/>
    <property type="match status" value="1"/>
</dbReference>
<accession>C6CCI0</accession>
<dbReference type="InterPro" id="IPR036388">
    <property type="entry name" value="WH-like_DNA-bd_sf"/>
</dbReference>
<name>C6CCI0_MUSP7</name>
<dbReference type="HOGENOM" id="CLU_023668_2_0_6"/>
<feature type="domain" description="Putative conjugal transfer nickase/helicase TraI C-terminal" evidence="2">
    <location>
        <begin position="358"/>
        <end position="455"/>
    </location>
</feature>
<dbReference type="EMBL" id="CP001654">
    <property type="protein sequence ID" value="ACS86823.1"/>
    <property type="molecule type" value="Genomic_DNA"/>
</dbReference>
<dbReference type="Gene3D" id="1.10.3210.40">
    <property type="match status" value="1"/>
</dbReference>
<dbReference type="RefSeq" id="WP_015854724.1">
    <property type="nucleotide sequence ID" value="NC_012880.1"/>
</dbReference>
<dbReference type="AlphaFoldDB" id="C6CCI0"/>
<dbReference type="Gene3D" id="1.10.10.10">
    <property type="entry name" value="Winged helix-like DNA-binding domain superfamily/Winged helix DNA-binding domain"/>
    <property type="match status" value="1"/>
</dbReference>
<organism evidence="3 4">
    <name type="scientific">Musicola paradisiaca (strain Ech703)</name>
    <name type="common">Dickeya paradisiaca</name>
    <name type="synonym">Dickeya dadantii</name>
    <dbReference type="NCBI Taxonomy" id="579405"/>
    <lineage>
        <taxon>Bacteria</taxon>
        <taxon>Pseudomonadati</taxon>
        <taxon>Pseudomonadota</taxon>
        <taxon>Gammaproteobacteria</taxon>
        <taxon>Enterobacterales</taxon>
        <taxon>Pectobacteriaceae</taxon>
        <taxon>Musicola</taxon>
    </lineage>
</organism>
<dbReference type="eggNOG" id="COG3481">
    <property type="taxonomic scope" value="Bacteria"/>
</dbReference>
<evidence type="ECO:0000313" key="4">
    <source>
        <dbReference type="Proteomes" id="UP000002734"/>
    </source>
</evidence>
<evidence type="ECO:0000259" key="1">
    <source>
        <dbReference type="Pfam" id="PF07514"/>
    </source>
</evidence>
<evidence type="ECO:0000313" key="3">
    <source>
        <dbReference type="EMBL" id="ACS86823.1"/>
    </source>
</evidence>
<protein>
    <submittedName>
        <fullName evidence="3">Uncharacterized protein</fullName>
    </submittedName>
</protein>
<dbReference type="InterPro" id="IPR022391">
    <property type="entry name" value="ICE_relaxase_PFGI-1"/>
</dbReference>
<keyword evidence="4" id="KW-1185">Reference proteome</keyword>
<dbReference type="Pfam" id="PF07515">
    <property type="entry name" value="TraI_2_C"/>
    <property type="match status" value="1"/>
</dbReference>
<dbReference type="STRING" id="579405.Dd703_3051"/>
<dbReference type="KEGG" id="dda:Dd703_3051"/>
<feature type="domain" description="Uncharacterised" evidence="1">
    <location>
        <begin position="38"/>
        <end position="234"/>
    </location>
</feature>
<gene>
    <name evidence="3" type="ordered locus">Dd703_3051</name>
</gene>
<dbReference type="Gene3D" id="2.40.10.200">
    <property type="entry name" value="STY4665 C-terminal domain-like"/>
    <property type="match status" value="1"/>
</dbReference>
<dbReference type="InterPro" id="IPR011119">
    <property type="entry name" value="Unchr_helicase_relaxase_TraI"/>
</dbReference>
<reference evidence="3" key="1">
    <citation type="submission" date="2009-06" db="EMBL/GenBank/DDBJ databases">
        <title>Complete sequence of Dickeya dadantii Ech703.</title>
        <authorList>
            <consortium name="US DOE Joint Genome Institute"/>
            <person name="Lucas S."/>
            <person name="Copeland A."/>
            <person name="Lapidus A."/>
            <person name="Glavina del Rio T."/>
            <person name="Dalin E."/>
            <person name="Tice H."/>
            <person name="Bruce D."/>
            <person name="Goodwin L."/>
            <person name="Pitluck S."/>
            <person name="Chertkov O."/>
            <person name="Brettin T."/>
            <person name="Detter J.C."/>
            <person name="Han C."/>
            <person name="Larimer F."/>
            <person name="Land M."/>
            <person name="Hauser L."/>
            <person name="Kyrpides N."/>
            <person name="Mikhailova N."/>
            <person name="Balakrishnan V."/>
            <person name="Glasner J."/>
            <person name="Perna N.T."/>
        </authorList>
    </citation>
    <scope>NUCLEOTIDE SEQUENCE [LARGE SCALE GENOMIC DNA]</scope>
    <source>
        <strain evidence="3">Ech703</strain>
    </source>
</reference>
<dbReference type="SUPFAM" id="SSF46785">
    <property type="entry name" value="Winged helix' DNA-binding domain"/>
    <property type="match status" value="1"/>
</dbReference>
<dbReference type="InterPro" id="IPR011093">
    <property type="entry name" value="TraI_2_C"/>
</dbReference>
<dbReference type="InterPro" id="IPR036390">
    <property type="entry name" value="WH_DNA-bd_sf"/>
</dbReference>
<dbReference type="Pfam" id="PF07514">
    <property type="entry name" value="TraI_2"/>
    <property type="match status" value="1"/>
</dbReference>
<dbReference type="Proteomes" id="UP000002734">
    <property type="component" value="Chromosome"/>
</dbReference>
<sequence>MLSWLKKQVFRLSADNGERSPTTRVKRRIPDGSWIYPHPAEVLLAEAERPRLMQALWENCPLSADMFDVLWLAPLRGLAEQAQALPLMSGTYGRLGGLLDAMLSVSVCAVRLSKSHLLPPGAPPEEQAAQSSAWCTAIYYVALFSLSGELGAYQGEMRTGKSWFPTVSMPSDAYRFRHDATAANGGWRLMMAGRLLPPLALRWLAQWPSVLQTLLSSLAEGATGGIVSVIIDDAWEKCGVSGEKCQILPGVAASSDATIPQHADNYSVEHPVSTKADSEIEKQNTHYNNKPDENLNLTVNTLSGEGLISALPAVGGAEDNEPQDVDAQHNTDIDTLSILDSQLFPVPDDKAPDGRQPGQIFFDWLAENIYSDALSVNEKTGIAHVVSHFLFLKTPECFFRYLSSSHIGLDKSVLQQSFEDCAYHHTRNGKGIYTYRIYDNPDKEGRYEKISGYMIPVNLFPTCKDRLVNSSLFISPNN</sequence>
<evidence type="ECO:0000259" key="2">
    <source>
        <dbReference type="Pfam" id="PF07515"/>
    </source>
</evidence>